<feature type="compositionally biased region" description="Polar residues" evidence="1">
    <location>
        <begin position="240"/>
        <end position="250"/>
    </location>
</feature>
<evidence type="ECO:0000313" key="3">
    <source>
        <dbReference type="Proteomes" id="UP001628193"/>
    </source>
</evidence>
<evidence type="ECO:0000313" key="2">
    <source>
        <dbReference type="EMBL" id="GAB0057652.1"/>
    </source>
</evidence>
<sequence>MKTIAVLQPGYLPWLGFFEQMYRCDLFVYYDDVQYDKHGWRNRNRVRSANGPLWLTVPVRHKGLNKPLIREIEIDSANPWARKQIASIEQCYAKAPFARDYLPELRELLSRPWRWLIDLDLTLIEQMCRWLGLERQTCLASELGIPGERSERLLEICRRFEAERYLSGNAAQAYLDVDLFARHGVTVAWQNYHHPVYPQIHGEFIPYLSTLDLLLNVGPESLSILAAGDRDTARSKDESTPSMTNPSRNDPSCRKPC</sequence>
<organism evidence="2 3">
    <name type="scientific">Candidatus Magnetaquiglobus chichijimensis</name>
    <dbReference type="NCBI Taxonomy" id="3141448"/>
    <lineage>
        <taxon>Bacteria</taxon>
        <taxon>Pseudomonadati</taxon>
        <taxon>Pseudomonadota</taxon>
        <taxon>Magnetococcia</taxon>
        <taxon>Magnetococcales</taxon>
        <taxon>Candidatus Magnetaquicoccaceae</taxon>
        <taxon>Candidatus Magnetaquiglobus</taxon>
    </lineage>
</organism>
<evidence type="ECO:0000256" key="1">
    <source>
        <dbReference type="SAM" id="MobiDB-lite"/>
    </source>
</evidence>
<feature type="region of interest" description="Disordered" evidence="1">
    <location>
        <begin position="228"/>
        <end position="257"/>
    </location>
</feature>
<dbReference type="InterPro" id="IPR014985">
    <property type="entry name" value="WbqC"/>
</dbReference>
<reference evidence="2 3" key="1">
    <citation type="submission" date="2024-09" db="EMBL/GenBank/DDBJ databases">
        <title>Draft genome sequence of Candidatus Magnetaquicoccaceae bacterium FCR-1.</title>
        <authorList>
            <person name="Shimoshige H."/>
            <person name="Shimamura S."/>
            <person name="Taoka A."/>
            <person name="Kobayashi H."/>
            <person name="Maekawa T."/>
        </authorList>
    </citation>
    <scope>NUCLEOTIDE SEQUENCE [LARGE SCALE GENOMIC DNA]</scope>
    <source>
        <strain evidence="2 3">FCR-1</strain>
    </source>
</reference>
<name>A0ABQ0C9V0_9PROT</name>
<gene>
    <name evidence="2" type="ORF">SIID45300_01984</name>
</gene>
<accession>A0ABQ0C9V0</accession>
<feature type="compositionally biased region" description="Basic and acidic residues" evidence="1">
    <location>
        <begin position="228"/>
        <end position="239"/>
    </location>
</feature>
<keyword evidence="3" id="KW-1185">Reference proteome</keyword>
<dbReference type="Pfam" id="PF08889">
    <property type="entry name" value="WbqC"/>
    <property type="match status" value="1"/>
</dbReference>
<protein>
    <recommendedName>
        <fullName evidence="4">WbqC-like family protein</fullName>
    </recommendedName>
</protein>
<dbReference type="EMBL" id="BAAFGK010000004">
    <property type="protein sequence ID" value="GAB0057652.1"/>
    <property type="molecule type" value="Genomic_DNA"/>
</dbReference>
<evidence type="ECO:0008006" key="4">
    <source>
        <dbReference type="Google" id="ProtNLM"/>
    </source>
</evidence>
<dbReference type="RefSeq" id="WP_420905344.1">
    <property type="nucleotide sequence ID" value="NZ_BAAFGK010000004.1"/>
</dbReference>
<proteinExistence type="predicted"/>
<dbReference type="Proteomes" id="UP001628193">
    <property type="component" value="Unassembled WGS sequence"/>
</dbReference>
<comment type="caution">
    <text evidence="2">The sequence shown here is derived from an EMBL/GenBank/DDBJ whole genome shotgun (WGS) entry which is preliminary data.</text>
</comment>